<accession>A0A8S1NNK1</accession>
<sequence length="349" mass="40028">MTETGFDCSLCIKLAIKAQICEKCGFMYCKKCLQEIFGKNYECVQCQSKQFRSIKKSALQEAYDEILIKSQIIQPKKIEKPPPKQPVIEQRTQQIQLNEKCINFEMCQNNINSIFINEKVCSIECLYFNKIQPLLEQQDFTKIRKEIINLEQSIKNKEPIQIIKKIPQYLSFNQVGVSNFVFDRCGQGIIIKQSTITLQEDEYTFKTVTSSVGFQQGIHFWKILPLAMTKNEMKIGISTSDKYDLKTAFSDYNFGYAYYTVGQFRNGSNSNGFEYGVKFKNNGELGILLDMNRGVLAFSYNGNFLGKAISSELLKKGPIYPCVALLHQAGFEFKCGIPIPQNILEQFQK</sequence>
<evidence type="ECO:0000313" key="2">
    <source>
        <dbReference type="EMBL" id="CAD8091946.1"/>
    </source>
</evidence>
<evidence type="ECO:0000259" key="1">
    <source>
        <dbReference type="PROSITE" id="PS50188"/>
    </source>
</evidence>
<dbReference type="InterPro" id="IPR050672">
    <property type="entry name" value="FBXO45-Fsn/SPSB_families"/>
</dbReference>
<gene>
    <name evidence="2" type="ORF">PPRIM_AZ9-3.1.T0890140</name>
</gene>
<dbReference type="EMBL" id="CAJJDM010000092">
    <property type="protein sequence ID" value="CAD8091946.1"/>
    <property type="molecule type" value="Genomic_DNA"/>
</dbReference>
<dbReference type="PANTHER" id="PTHR12245:SF5">
    <property type="entry name" value="SPRY DOMAIN-CONTAINING SOCS BOX PROTEIN 3"/>
    <property type="match status" value="1"/>
</dbReference>
<comment type="caution">
    <text evidence="2">The sequence shown here is derived from an EMBL/GenBank/DDBJ whole genome shotgun (WGS) entry which is preliminary data.</text>
</comment>
<feature type="domain" description="B30.2/SPRY" evidence="1">
    <location>
        <begin position="150"/>
        <end position="342"/>
    </location>
</feature>
<reference evidence="2" key="1">
    <citation type="submission" date="2021-01" db="EMBL/GenBank/DDBJ databases">
        <authorList>
            <consortium name="Genoscope - CEA"/>
            <person name="William W."/>
        </authorList>
    </citation>
    <scope>NUCLEOTIDE SEQUENCE</scope>
</reference>
<organism evidence="2 3">
    <name type="scientific">Paramecium primaurelia</name>
    <dbReference type="NCBI Taxonomy" id="5886"/>
    <lineage>
        <taxon>Eukaryota</taxon>
        <taxon>Sar</taxon>
        <taxon>Alveolata</taxon>
        <taxon>Ciliophora</taxon>
        <taxon>Intramacronucleata</taxon>
        <taxon>Oligohymenophorea</taxon>
        <taxon>Peniculida</taxon>
        <taxon>Parameciidae</taxon>
        <taxon>Paramecium</taxon>
    </lineage>
</organism>
<proteinExistence type="predicted"/>
<dbReference type="InterPro" id="IPR001870">
    <property type="entry name" value="B30.2/SPRY"/>
</dbReference>
<dbReference type="CDD" id="cd11709">
    <property type="entry name" value="SPRY"/>
    <property type="match status" value="1"/>
</dbReference>
<dbReference type="AlphaFoldDB" id="A0A8S1NNK1"/>
<keyword evidence="3" id="KW-1185">Reference proteome</keyword>
<protein>
    <recommendedName>
        <fullName evidence="1">B30.2/SPRY domain-containing protein</fullName>
    </recommendedName>
</protein>
<dbReference type="PANTHER" id="PTHR12245">
    <property type="entry name" value="SPRY DOMAIN CONTAINING SOCS BOX PROTEIN"/>
    <property type="match status" value="1"/>
</dbReference>
<dbReference type="Proteomes" id="UP000688137">
    <property type="component" value="Unassembled WGS sequence"/>
</dbReference>
<dbReference type="OMA" id="FGYAYYT"/>
<dbReference type="PROSITE" id="PS50188">
    <property type="entry name" value="B302_SPRY"/>
    <property type="match status" value="1"/>
</dbReference>
<evidence type="ECO:0000313" key="3">
    <source>
        <dbReference type="Proteomes" id="UP000688137"/>
    </source>
</evidence>
<name>A0A8S1NNK1_PARPR</name>
<dbReference type="Pfam" id="PF00622">
    <property type="entry name" value="SPRY"/>
    <property type="match status" value="1"/>
</dbReference>
<dbReference type="InterPro" id="IPR003877">
    <property type="entry name" value="SPRY_dom"/>
</dbReference>